<sequence length="140" mass="15712">MPHPIMYRDDDPFLVRLRTVALAFPDAEEKAAHGRPTFRCGKVFGMYGGGTKRAGDVPARRVEQSVLFKPDDSDTAALQQDPRFFVPAYVGSYGWLGLDLTVAEVDWREVAELLDESFRQFAPKRALARLDGGERPAELR</sequence>
<proteinExistence type="predicted"/>
<comment type="caution">
    <text evidence="1">The sequence shown here is derived from an EMBL/GenBank/DDBJ whole genome shotgun (WGS) entry which is preliminary data.</text>
</comment>
<keyword evidence="1" id="KW-0238">DNA-binding</keyword>
<dbReference type="InterPro" id="IPR058532">
    <property type="entry name" value="YjbR/MT2646/Rv2570-like"/>
</dbReference>
<dbReference type="RefSeq" id="WP_344999990.1">
    <property type="nucleotide sequence ID" value="NZ_BAABFR010000098.1"/>
</dbReference>
<keyword evidence="2" id="KW-1185">Reference proteome</keyword>
<name>A0ABP8KA66_9ACTN</name>
<gene>
    <name evidence="1" type="ORF">GCM10023147_43130</name>
</gene>
<organism evidence="1 2">
    <name type="scientific">Tsukamurella soli</name>
    <dbReference type="NCBI Taxonomy" id="644556"/>
    <lineage>
        <taxon>Bacteria</taxon>
        <taxon>Bacillati</taxon>
        <taxon>Actinomycetota</taxon>
        <taxon>Actinomycetes</taxon>
        <taxon>Mycobacteriales</taxon>
        <taxon>Tsukamurellaceae</taxon>
        <taxon>Tsukamurella</taxon>
    </lineage>
</organism>
<evidence type="ECO:0000313" key="1">
    <source>
        <dbReference type="EMBL" id="GAA4402472.1"/>
    </source>
</evidence>
<evidence type="ECO:0000313" key="2">
    <source>
        <dbReference type="Proteomes" id="UP001500635"/>
    </source>
</evidence>
<dbReference type="Proteomes" id="UP001500635">
    <property type="component" value="Unassembled WGS sequence"/>
</dbReference>
<reference evidence="2" key="1">
    <citation type="journal article" date="2019" name="Int. J. Syst. Evol. Microbiol.">
        <title>The Global Catalogue of Microorganisms (GCM) 10K type strain sequencing project: providing services to taxonomists for standard genome sequencing and annotation.</title>
        <authorList>
            <consortium name="The Broad Institute Genomics Platform"/>
            <consortium name="The Broad Institute Genome Sequencing Center for Infectious Disease"/>
            <person name="Wu L."/>
            <person name="Ma J."/>
        </authorList>
    </citation>
    <scope>NUCLEOTIDE SEQUENCE [LARGE SCALE GENOMIC DNA]</scope>
    <source>
        <strain evidence="2">JCM 17688</strain>
    </source>
</reference>
<accession>A0ABP8KA66</accession>
<dbReference type="EMBL" id="BAABFR010000098">
    <property type="protein sequence ID" value="GAA4402472.1"/>
    <property type="molecule type" value="Genomic_DNA"/>
</dbReference>
<dbReference type="GO" id="GO:0003677">
    <property type="term" value="F:DNA binding"/>
    <property type="evidence" value="ECO:0007669"/>
    <property type="project" value="UniProtKB-KW"/>
</dbReference>
<dbReference type="InterPro" id="IPR038056">
    <property type="entry name" value="YjbR-like_sf"/>
</dbReference>
<dbReference type="SUPFAM" id="SSF142906">
    <property type="entry name" value="YjbR-like"/>
    <property type="match status" value="1"/>
</dbReference>
<dbReference type="Pfam" id="PF04237">
    <property type="entry name" value="YjbR"/>
    <property type="match status" value="1"/>
</dbReference>
<dbReference type="Gene3D" id="3.90.1150.30">
    <property type="match status" value="1"/>
</dbReference>
<protein>
    <submittedName>
        <fullName evidence="1">MmcQ/YjbR family DNA-binding protein</fullName>
    </submittedName>
</protein>